<reference evidence="2 3" key="1">
    <citation type="journal article" date="2018" name="Mol. Plant">
        <title>The genome of Artemisia annua provides insight into the evolution of Asteraceae family and artemisinin biosynthesis.</title>
        <authorList>
            <person name="Shen Q."/>
            <person name="Zhang L."/>
            <person name="Liao Z."/>
            <person name="Wang S."/>
            <person name="Yan T."/>
            <person name="Shi P."/>
            <person name="Liu M."/>
            <person name="Fu X."/>
            <person name="Pan Q."/>
            <person name="Wang Y."/>
            <person name="Lv Z."/>
            <person name="Lu X."/>
            <person name="Zhang F."/>
            <person name="Jiang W."/>
            <person name="Ma Y."/>
            <person name="Chen M."/>
            <person name="Hao X."/>
            <person name="Li L."/>
            <person name="Tang Y."/>
            <person name="Lv G."/>
            <person name="Zhou Y."/>
            <person name="Sun X."/>
            <person name="Brodelius P.E."/>
            <person name="Rose J.K.C."/>
            <person name="Tang K."/>
        </authorList>
    </citation>
    <scope>NUCLEOTIDE SEQUENCE [LARGE SCALE GENOMIC DNA]</scope>
    <source>
        <strain evidence="3">cv. Huhao1</strain>
        <tissue evidence="2">Leaf</tissue>
    </source>
</reference>
<dbReference type="STRING" id="35608.A0A2U1M3J8"/>
<proteinExistence type="predicted"/>
<evidence type="ECO:0000313" key="2">
    <source>
        <dbReference type="EMBL" id="PWA55817.1"/>
    </source>
</evidence>
<protein>
    <recommendedName>
        <fullName evidence="1">TOD1/MUCI70 glycosyltransferase-like domain-containing protein</fullName>
    </recommendedName>
</protein>
<sequence length="82" mass="9647">MCVQIPKLLLHRLFPNVRYSLWVDGKLELVVDPYQILERLHANSHTDLTRYCKNGLIQTYISSIRSLIKQVMIPQESPHFLD</sequence>
<accession>A0A2U1M3J8</accession>
<evidence type="ECO:0000313" key="3">
    <source>
        <dbReference type="Proteomes" id="UP000245207"/>
    </source>
</evidence>
<dbReference type="OrthoDB" id="1741214at2759"/>
<dbReference type="Pfam" id="PF04765">
    <property type="entry name" value="TOD1_MUCI70"/>
    <property type="match status" value="1"/>
</dbReference>
<dbReference type="Proteomes" id="UP000245207">
    <property type="component" value="Unassembled WGS sequence"/>
</dbReference>
<gene>
    <name evidence="2" type="ORF">CTI12_AA424620</name>
</gene>
<keyword evidence="3" id="KW-1185">Reference proteome</keyword>
<dbReference type="InterPro" id="IPR006852">
    <property type="entry name" value="TOD1_MUCI70"/>
</dbReference>
<evidence type="ECO:0000259" key="1">
    <source>
        <dbReference type="Pfam" id="PF04765"/>
    </source>
</evidence>
<feature type="domain" description="TOD1/MUCI70 glycosyltransferase-like" evidence="1">
    <location>
        <begin position="4"/>
        <end position="47"/>
    </location>
</feature>
<dbReference type="PANTHER" id="PTHR12956:SF38">
    <property type="entry name" value="HEXOSYLTRANSFERASE MUCI70-RELATED"/>
    <property type="match status" value="1"/>
</dbReference>
<dbReference type="PANTHER" id="PTHR12956">
    <property type="entry name" value="ALKALINE CERAMIDASE-RELATED"/>
    <property type="match status" value="1"/>
</dbReference>
<organism evidence="2 3">
    <name type="scientific">Artemisia annua</name>
    <name type="common">Sweet wormwood</name>
    <dbReference type="NCBI Taxonomy" id="35608"/>
    <lineage>
        <taxon>Eukaryota</taxon>
        <taxon>Viridiplantae</taxon>
        <taxon>Streptophyta</taxon>
        <taxon>Embryophyta</taxon>
        <taxon>Tracheophyta</taxon>
        <taxon>Spermatophyta</taxon>
        <taxon>Magnoliopsida</taxon>
        <taxon>eudicotyledons</taxon>
        <taxon>Gunneridae</taxon>
        <taxon>Pentapetalae</taxon>
        <taxon>asterids</taxon>
        <taxon>campanulids</taxon>
        <taxon>Asterales</taxon>
        <taxon>Asteraceae</taxon>
        <taxon>Asteroideae</taxon>
        <taxon>Anthemideae</taxon>
        <taxon>Artemisiinae</taxon>
        <taxon>Artemisia</taxon>
    </lineage>
</organism>
<dbReference type="EMBL" id="PKPP01006652">
    <property type="protein sequence ID" value="PWA55817.1"/>
    <property type="molecule type" value="Genomic_DNA"/>
</dbReference>
<dbReference type="InterPro" id="IPR048354">
    <property type="entry name" value="TOD1_MUCI70_glycTrfase_dom"/>
</dbReference>
<comment type="caution">
    <text evidence="2">The sequence shown here is derived from an EMBL/GenBank/DDBJ whole genome shotgun (WGS) entry which is preliminary data.</text>
</comment>
<name>A0A2U1M3J8_ARTAN</name>
<dbReference type="AlphaFoldDB" id="A0A2U1M3J8"/>